<dbReference type="GO" id="GO:0005886">
    <property type="term" value="C:plasma membrane"/>
    <property type="evidence" value="ECO:0007669"/>
    <property type="project" value="UniProtKB-SubCell"/>
</dbReference>
<evidence type="ECO:0000256" key="3">
    <source>
        <dbReference type="ARBA" id="ARBA00022692"/>
    </source>
</evidence>
<keyword evidence="4 6" id="KW-1133">Transmembrane helix</keyword>
<evidence type="ECO:0000256" key="4">
    <source>
        <dbReference type="ARBA" id="ARBA00022989"/>
    </source>
</evidence>
<reference evidence="7" key="1">
    <citation type="submission" date="2018-05" db="EMBL/GenBank/DDBJ databases">
        <authorList>
            <person name="Lanie J.A."/>
            <person name="Ng W.-L."/>
            <person name="Kazmierczak K.M."/>
            <person name="Andrzejewski T.M."/>
            <person name="Davidsen T.M."/>
            <person name="Wayne K.J."/>
            <person name="Tettelin H."/>
            <person name="Glass J.I."/>
            <person name="Rusch D."/>
            <person name="Podicherti R."/>
            <person name="Tsui H.-C.T."/>
            <person name="Winkler M.E."/>
        </authorList>
    </citation>
    <scope>NUCLEOTIDE SEQUENCE</scope>
</reference>
<feature type="transmembrane region" description="Helical" evidence="6">
    <location>
        <begin position="305"/>
        <end position="330"/>
    </location>
</feature>
<evidence type="ECO:0000256" key="5">
    <source>
        <dbReference type="ARBA" id="ARBA00023136"/>
    </source>
</evidence>
<feature type="transmembrane region" description="Helical" evidence="6">
    <location>
        <begin position="254"/>
        <end position="284"/>
    </location>
</feature>
<dbReference type="InterPro" id="IPR022791">
    <property type="entry name" value="L-PG_synthase/AglD"/>
</dbReference>
<sequence length="342" mass="37852">MKKSSLWVFTGILLLIIFALTIDIGEMWNTFEKANYLVLVPGILAYFLGVGFRTLRWQVLLSGIDKIKIQTLFPIVVIGYMANNILPFRLGELIRGYYLKNKTGVPTATALSTIFVERIMDGLALILILAGSSMSVPFNTIFSRLSQITQLDETFLLVIFTFPFAILFGLLVAIALNGPRSISIFRQLTSRLPRNWAHSINNLTEDVVEGLYSLKNWKITCKALLLSLPIWILEAVLFHSVLVSLRILPGDSDILHIFASAASITAITNIGASIPSMPGGIGLFEIIARETLMVIEPTSVSRSQAAAFAALTHLCLIVPVVLLGQLFLWAEGLSLRKLRHRI</sequence>
<dbReference type="EMBL" id="UINC01017565">
    <property type="protein sequence ID" value="SVA72968.1"/>
    <property type="molecule type" value="Genomic_DNA"/>
</dbReference>
<comment type="subcellular location">
    <subcellularLocation>
        <location evidence="1">Cell membrane</location>
        <topology evidence="1">Multi-pass membrane protein</topology>
    </subcellularLocation>
</comment>
<feature type="transmembrane region" description="Helical" evidence="6">
    <location>
        <begin position="36"/>
        <end position="55"/>
    </location>
</feature>
<evidence type="ECO:0008006" key="8">
    <source>
        <dbReference type="Google" id="ProtNLM"/>
    </source>
</evidence>
<evidence type="ECO:0000256" key="1">
    <source>
        <dbReference type="ARBA" id="ARBA00004651"/>
    </source>
</evidence>
<organism evidence="7">
    <name type="scientific">marine metagenome</name>
    <dbReference type="NCBI Taxonomy" id="408172"/>
    <lineage>
        <taxon>unclassified sequences</taxon>
        <taxon>metagenomes</taxon>
        <taxon>ecological metagenomes</taxon>
    </lineage>
</organism>
<dbReference type="PANTHER" id="PTHR39087">
    <property type="entry name" value="UPF0104 MEMBRANE PROTEIN MJ1595"/>
    <property type="match status" value="1"/>
</dbReference>
<evidence type="ECO:0000313" key="7">
    <source>
        <dbReference type="EMBL" id="SVA72968.1"/>
    </source>
</evidence>
<evidence type="ECO:0000256" key="2">
    <source>
        <dbReference type="ARBA" id="ARBA00022475"/>
    </source>
</evidence>
<dbReference type="Pfam" id="PF03706">
    <property type="entry name" value="LPG_synthase_TM"/>
    <property type="match status" value="1"/>
</dbReference>
<feature type="transmembrane region" description="Helical" evidence="6">
    <location>
        <begin position="67"/>
        <end position="86"/>
    </location>
</feature>
<dbReference type="NCBIfam" id="TIGR00374">
    <property type="entry name" value="flippase-like domain"/>
    <property type="match status" value="1"/>
</dbReference>
<feature type="transmembrane region" description="Helical" evidence="6">
    <location>
        <begin position="223"/>
        <end position="248"/>
    </location>
</feature>
<keyword evidence="5 6" id="KW-0472">Membrane</keyword>
<feature type="transmembrane region" description="Helical" evidence="6">
    <location>
        <begin position="6"/>
        <end position="24"/>
    </location>
</feature>
<feature type="transmembrane region" description="Helical" evidence="6">
    <location>
        <begin position="154"/>
        <end position="176"/>
    </location>
</feature>
<keyword evidence="3 6" id="KW-0812">Transmembrane</keyword>
<evidence type="ECO:0000256" key="6">
    <source>
        <dbReference type="SAM" id="Phobius"/>
    </source>
</evidence>
<dbReference type="PANTHER" id="PTHR39087:SF2">
    <property type="entry name" value="UPF0104 MEMBRANE PROTEIN MJ1595"/>
    <property type="match status" value="1"/>
</dbReference>
<gene>
    <name evidence="7" type="ORF">METZ01_LOCUS125822</name>
</gene>
<accession>A0A381Y7E2</accession>
<protein>
    <recommendedName>
        <fullName evidence="8">Flippase-like domain-containing protein</fullName>
    </recommendedName>
</protein>
<dbReference type="AlphaFoldDB" id="A0A381Y7E2"/>
<keyword evidence="2" id="KW-1003">Cell membrane</keyword>
<feature type="transmembrane region" description="Helical" evidence="6">
    <location>
        <begin position="122"/>
        <end position="142"/>
    </location>
</feature>
<name>A0A381Y7E2_9ZZZZ</name>
<proteinExistence type="predicted"/>